<sequence length="80" mass="8206">MHQHEAAGAVRVFHHAGARAALAEEGGLLVARDAGDGDGFAKHGCLANDFAGAAHFGQYAAGLLENFQQLRVPIAGAEVV</sequence>
<accession>A0A382G264</accession>
<proteinExistence type="predicted"/>
<organism evidence="1">
    <name type="scientific">marine metagenome</name>
    <dbReference type="NCBI Taxonomy" id="408172"/>
    <lineage>
        <taxon>unclassified sequences</taxon>
        <taxon>metagenomes</taxon>
        <taxon>ecological metagenomes</taxon>
    </lineage>
</organism>
<name>A0A382G264_9ZZZZ</name>
<dbReference type="AlphaFoldDB" id="A0A382G264"/>
<feature type="non-terminal residue" evidence="1">
    <location>
        <position position="80"/>
    </location>
</feature>
<evidence type="ECO:0000313" key="1">
    <source>
        <dbReference type="EMBL" id="SVB69358.1"/>
    </source>
</evidence>
<dbReference type="EMBL" id="UINC01053166">
    <property type="protein sequence ID" value="SVB69358.1"/>
    <property type="molecule type" value="Genomic_DNA"/>
</dbReference>
<protein>
    <submittedName>
        <fullName evidence="1">Uncharacterized protein</fullName>
    </submittedName>
</protein>
<gene>
    <name evidence="1" type="ORF">METZ01_LOCUS222212</name>
</gene>
<reference evidence="1" key="1">
    <citation type="submission" date="2018-05" db="EMBL/GenBank/DDBJ databases">
        <authorList>
            <person name="Lanie J.A."/>
            <person name="Ng W.-L."/>
            <person name="Kazmierczak K.M."/>
            <person name="Andrzejewski T.M."/>
            <person name="Davidsen T.M."/>
            <person name="Wayne K.J."/>
            <person name="Tettelin H."/>
            <person name="Glass J.I."/>
            <person name="Rusch D."/>
            <person name="Podicherti R."/>
            <person name="Tsui H.-C.T."/>
            <person name="Winkler M.E."/>
        </authorList>
    </citation>
    <scope>NUCLEOTIDE SEQUENCE</scope>
</reference>